<proteinExistence type="predicted"/>
<reference evidence="1" key="1">
    <citation type="journal article" date="2019" name="Sci. Rep.">
        <title>Draft genome of Tanacetum cinerariifolium, the natural source of mosquito coil.</title>
        <authorList>
            <person name="Yamashiro T."/>
            <person name="Shiraishi A."/>
            <person name="Satake H."/>
            <person name="Nakayama K."/>
        </authorList>
    </citation>
    <scope>NUCLEOTIDE SEQUENCE</scope>
</reference>
<dbReference type="EMBL" id="BKCJ011281289">
    <property type="protein sequence ID" value="GFD14707.1"/>
    <property type="molecule type" value="Genomic_DNA"/>
</dbReference>
<protein>
    <submittedName>
        <fullName evidence="1">Uncharacterized protein</fullName>
    </submittedName>
</protein>
<gene>
    <name evidence="1" type="ORF">Tci_886676</name>
</gene>
<feature type="non-terminal residue" evidence="1">
    <location>
        <position position="1"/>
    </location>
</feature>
<sequence length="95" mass="9833">GSADQVDSAVGGGKEAEVGIATGVRIVAEENDVVPPVMTEVVVTSHAVDIPLVPEMGVKVTSLVRASLFQDSNSTETVKADTASPSYFARQDLSM</sequence>
<organism evidence="1">
    <name type="scientific">Tanacetum cinerariifolium</name>
    <name type="common">Dalmatian daisy</name>
    <name type="synonym">Chrysanthemum cinerariifolium</name>
    <dbReference type="NCBI Taxonomy" id="118510"/>
    <lineage>
        <taxon>Eukaryota</taxon>
        <taxon>Viridiplantae</taxon>
        <taxon>Streptophyta</taxon>
        <taxon>Embryophyta</taxon>
        <taxon>Tracheophyta</taxon>
        <taxon>Spermatophyta</taxon>
        <taxon>Magnoliopsida</taxon>
        <taxon>eudicotyledons</taxon>
        <taxon>Gunneridae</taxon>
        <taxon>Pentapetalae</taxon>
        <taxon>asterids</taxon>
        <taxon>campanulids</taxon>
        <taxon>Asterales</taxon>
        <taxon>Asteraceae</taxon>
        <taxon>Asteroideae</taxon>
        <taxon>Anthemideae</taxon>
        <taxon>Anthemidinae</taxon>
        <taxon>Tanacetum</taxon>
    </lineage>
</organism>
<name>A0A699TXB5_TANCI</name>
<feature type="non-terminal residue" evidence="1">
    <location>
        <position position="95"/>
    </location>
</feature>
<dbReference type="AlphaFoldDB" id="A0A699TXB5"/>
<evidence type="ECO:0000313" key="1">
    <source>
        <dbReference type="EMBL" id="GFD14707.1"/>
    </source>
</evidence>
<accession>A0A699TXB5</accession>
<comment type="caution">
    <text evidence="1">The sequence shown here is derived from an EMBL/GenBank/DDBJ whole genome shotgun (WGS) entry which is preliminary data.</text>
</comment>